<comment type="caution">
    <text evidence="2">The sequence shown here is derived from an EMBL/GenBank/DDBJ whole genome shotgun (WGS) entry which is preliminary data.</text>
</comment>
<evidence type="ECO:0000256" key="1">
    <source>
        <dbReference type="SAM" id="Phobius"/>
    </source>
</evidence>
<sequence length="209" mass="23127">MQNQHAAIMRKLSDPDFQASLVNKSLGLVVGLSVLLAALVMCLAWIWTHPPTPKYFIVDGRNPPRAITALDSPIVSDAELLNWTVRAVLAPYNVNYHDYPEELNTAGRRFTDNGWKTFADSYIKSGNFDAMKKGMLLCFAQAQRSAVITESKIVGDALAYRIQVPIVQTCQNSNQINTQNLMLTALVLRTNAEDHLDGLAVEQLVAVVQ</sequence>
<dbReference type="InterPro" id="IPR021055">
    <property type="entry name" value="T4BSS_IcmL/DotI"/>
</dbReference>
<dbReference type="Proteomes" id="UP000485880">
    <property type="component" value="Unassembled WGS sequence"/>
</dbReference>
<gene>
    <name evidence="2" type="ORF">MPC4_110094</name>
</gene>
<keyword evidence="1" id="KW-1133">Transmembrane helix</keyword>
<dbReference type="Pfam" id="PF11393">
    <property type="entry name" value="T4BSS_DotI_IcmL"/>
    <property type="match status" value="1"/>
</dbReference>
<keyword evidence="3" id="KW-1185">Reference proteome</keyword>
<keyword evidence="1" id="KW-0812">Transmembrane</keyword>
<proteinExistence type="predicted"/>
<feature type="transmembrane region" description="Helical" evidence="1">
    <location>
        <begin position="21"/>
        <end position="47"/>
    </location>
</feature>
<keyword evidence="1" id="KW-0472">Membrane</keyword>
<name>A0A8B6M1Z8_METTU</name>
<dbReference type="AlphaFoldDB" id="A0A8B6M1Z8"/>
<reference evidence="2 3" key="1">
    <citation type="submission" date="2019-05" db="EMBL/GenBank/DDBJ databases">
        <authorList>
            <person name="Farhan Ul Haque M."/>
        </authorList>
    </citation>
    <scope>NUCLEOTIDE SEQUENCE [LARGE SCALE GENOMIC DNA]</scope>
    <source>
        <strain evidence="2">2</strain>
    </source>
</reference>
<accession>A0A8B6M1Z8</accession>
<evidence type="ECO:0000313" key="3">
    <source>
        <dbReference type="Proteomes" id="UP000485880"/>
    </source>
</evidence>
<organism evidence="2 3">
    <name type="scientific">Methylocella tundrae</name>
    <dbReference type="NCBI Taxonomy" id="227605"/>
    <lineage>
        <taxon>Bacteria</taxon>
        <taxon>Pseudomonadati</taxon>
        <taxon>Pseudomonadota</taxon>
        <taxon>Alphaproteobacteria</taxon>
        <taxon>Hyphomicrobiales</taxon>
        <taxon>Beijerinckiaceae</taxon>
        <taxon>Methylocella</taxon>
    </lineage>
</organism>
<evidence type="ECO:0000313" key="2">
    <source>
        <dbReference type="EMBL" id="VTZ48794.1"/>
    </source>
</evidence>
<dbReference type="EMBL" id="CABFMQ020000013">
    <property type="protein sequence ID" value="VTZ48794.1"/>
    <property type="molecule type" value="Genomic_DNA"/>
</dbReference>
<dbReference type="RefSeq" id="WP_174511279.1">
    <property type="nucleotide sequence ID" value="NZ_CABFMQ020000013.1"/>
</dbReference>
<dbReference type="CDD" id="cd16385">
    <property type="entry name" value="IcmL"/>
    <property type="match status" value="1"/>
</dbReference>
<protein>
    <submittedName>
        <fullName evidence="2">Intracellular multiplication protein IcmL</fullName>
    </submittedName>
</protein>